<sequence length="233" mass="26121">MHNLDKYWNGLLHIFFPQRCAGCDAALYHQEHILCSSCLYHLPRTNHHVDRVNETAKQLWGKVTFQYAASMLTLSKSSRVQHIIHNLKYGHQPEIGIYLGKMYGAVLKDSLFLKDIDLIVPIPIHPVKKRKRGYNQSESFAQGLSESLGIPYDASLLIRTVNSASQTRNSRIDRYNNVEHVFAIPPGRSGLHTGKHILLVDDVITTGATISFAAQVLIDGLHCTVSVLTIARA</sequence>
<evidence type="ECO:0000313" key="3">
    <source>
        <dbReference type="Proteomes" id="UP001597418"/>
    </source>
</evidence>
<dbReference type="EMBL" id="JBHUMB010000006">
    <property type="protein sequence ID" value="MFD2743168.1"/>
    <property type="molecule type" value="Genomic_DNA"/>
</dbReference>
<evidence type="ECO:0000256" key="1">
    <source>
        <dbReference type="ARBA" id="ARBA00008007"/>
    </source>
</evidence>
<comment type="caution">
    <text evidence="2">The sequence shown here is derived from an EMBL/GenBank/DDBJ whole genome shotgun (WGS) entry which is preliminary data.</text>
</comment>
<dbReference type="InterPro" id="IPR051910">
    <property type="entry name" value="ComF/GntX_DNA_util-trans"/>
</dbReference>
<dbReference type="PANTHER" id="PTHR47505">
    <property type="entry name" value="DNA UTILIZATION PROTEIN YHGH"/>
    <property type="match status" value="1"/>
</dbReference>
<reference evidence="3" key="1">
    <citation type="journal article" date="2019" name="Int. J. Syst. Evol. Microbiol.">
        <title>The Global Catalogue of Microorganisms (GCM) 10K type strain sequencing project: providing services to taxonomists for standard genome sequencing and annotation.</title>
        <authorList>
            <consortium name="The Broad Institute Genomics Platform"/>
            <consortium name="The Broad Institute Genome Sequencing Center for Infectious Disease"/>
            <person name="Wu L."/>
            <person name="Ma J."/>
        </authorList>
    </citation>
    <scope>NUCLEOTIDE SEQUENCE [LARGE SCALE GENOMIC DNA]</scope>
    <source>
        <strain evidence="3">KCTC 42247</strain>
    </source>
</reference>
<dbReference type="Gene3D" id="3.40.50.2020">
    <property type="match status" value="1"/>
</dbReference>
<dbReference type="InterPro" id="IPR000836">
    <property type="entry name" value="PRTase_dom"/>
</dbReference>
<comment type="similarity">
    <text evidence="1">Belongs to the ComF/GntX family.</text>
</comment>
<keyword evidence="3" id="KW-1185">Reference proteome</keyword>
<dbReference type="SUPFAM" id="SSF53271">
    <property type="entry name" value="PRTase-like"/>
    <property type="match status" value="1"/>
</dbReference>
<proteinExistence type="inferred from homology"/>
<gene>
    <name evidence="2" type="ORF">ACFSQ6_07140</name>
</gene>
<evidence type="ECO:0000313" key="2">
    <source>
        <dbReference type="EMBL" id="MFD2743168.1"/>
    </source>
</evidence>
<protein>
    <submittedName>
        <fullName evidence="2">ComF family protein</fullName>
    </submittedName>
</protein>
<dbReference type="RefSeq" id="WP_066756405.1">
    <property type="nucleotide sequence ID" value="NZ_JBHUMB010000006.1"/>
</dbReference>
<dbReference type="Proteomes" id="UP001597418">
    <property type="component" value="Unassembled WGS sequence"/>
</dbReference>
<dbReference type="InterPro" id="IPR029057">
    <property type="entry name" value="PRTase-like"/>
</dbReference>
<accession>A0ABW5UCP6</accession>
<dbReference type="PANTHER" id="PTHR47505:SF1">
    <property type="entry name" value="DNA UTILIZATION PROTEIN YHGH"/>
    <property type="match status" value="1"/>
</dbReference>
<dbReference type="CDD" id="cd06223">
    <property type="entry name" value="PRTases_typeI"/>
    <property type="match status" value="1"/>
</dbReference>
<organism evidence="2 3">
    <name type="scientific">Sphingobacterium populi</name>
    <dbReference type="NCBI Taxonomy" id="1812824"/>
    <lineage>
        <taxon>Bacteria</taxon>
        <taxon>Pseudomonadati</taxon>
        <taxon>Bacteroidota</taxon>
        <taxon>Sphingobacteriia</taxon>
        <taxon>Sphingobacteriales</taxon>
        <taxon>Sphingobacteriaceae</taxon>
        <taxon>Sphingobacterium</taxon>
    </lineage>
</organism>
<name>A0ABW5UCP6_9SPHI</name>